<gene>
    <name evidence="1" type="primary">124</name>
    <name evidence="1" type="ORF">SEA_DAUBENSKI_129</name>
</gene>
<dbReference type="Proteomes" id="UP000375470">
    <property type="component" value="Segment"/>
</dbReference>
<dbReference type="EMBL" id="MN444876">
    <property type="protein sequence ID" value="QGH76425.1"/>
    <property type="molecule type" value="Genomic_DNA"/>
</dbReference>
<keyword evidence="2" id="KW-1185">Reference proteome</keyword>
<sequence length="176" mass="19824">MTNEVFGRPIKGDINHYTGALPEQENPEKFIEALDKLLDHPMVSKVRWTQYTPYFNDGEACEFSSHGAEVSLVGLEAGEEGLETDEGKWYDEGDEVFLGEYDMYTYKYGDDGRIDYDAGRQYVVGGVDTTDVATALAEFEGALNAHHYVWLNETFGDPAEVTATKDGFEVEHYEHD</sequence>
<evidence type="ECO:0000313" key="1">
    <source>
        <dbReference type="EMBL" id="QGH76425.1"/>
    </source>
</evidence>
<dbReference type="GeneID" id="65122838"/>
<reference evidence="1 2" key="1">
    <citation type="submission" date="2019-09" db="EMBL/GenBank/DDBJ databases">
        <authorList>
            <person name="Cummings J.R."/>
            <person name="Eaglin Z.M."/>
            <person name="Kluemper A.J."/>
            <person name="Powell E.A."/>
            <person name="Stamm J."/>
            <person name="Thompson S.A."/>
            <person name="Tolsma S."/>
            <person name="Caruso S.M."/>
            <person name="Garlena R.A."/>
            <person name="Russell D.A."/>
            <person name="Pope W.H."/>
            <person name="Jacobs-Se D."/>
            <person name="Hatfull G.F."/>
        </authorList>
    </citation>
    <scope>NUCLEOTIDE SEQUENCE [LARGE SCALE GENOMIC DNA]</scope>
</reference>
<protein>
    <submittedName>
        <fullName evidence="1">Uncharacterized protein</fullName>
    </submittedName>
</protein>
<dbReference type="RefSeq" id="YP_010104882.1">
    <property type="nucleotide sequence ID" value="NC_055822.1"/>
</dbReference>
<proteinExistence type="predicted"/>
<name>A0A5Q2WIR2_9CAUD</name>
<organism evidence="1 2">
    <name type="scientific">Streptomyces phage Daubenski</name>
    <dbReference type="NCBI Taxonomy" id="2653725"/>
    <lineage>
        <taxon>Viruses</taxon>
        <taxon>Duplodnaviria</taxon>
        <taxon>Heunggongvirae</taxon>
        <taxon>Uroviricota</taxon>
        <taxon>Caudoviricetes</taxon>
        <taxon>Stanwilliamsviridae</taxon>
        <taxon>Boydwoodruffvirinae</taxon>
        <taxon>Samistivirus</taxon>
        <taxon>Samistivirus daubenski</taxon>
    </lineage>
</organism>
<evidence type="ECO:0000313" key="2">
    <source>
        <dbReference type="Proteomes" id="UP000375470"/>
    </source>
</evidence>
<accession>A0A5Q2WIR2</accession>
<dbReference type="KEGG" id="vg:65122838"/>